<reference evidence="1 2" key="1">
    <citation type="submission" date="2019-09" db="EMBL/GenBank/DDBJ databases">
        <authorList>
            <person name="Ou C."/>
        </authorList>
    </citation>
    <scope>NUCLEOTIDE SEQUENCE [LARGE SCALE GENOMIC DNA]</scope>
    <source>
        <strain evidence="1">S2</strain>
        <tissue evidence="1">Leaf</tissue>
    </source>
</reference>
<name>A0A5N5G197_9ROSA</name>
<accession>A0A5N5G197</accession>
<dbReference type="Proteomes" id="UP000327157">
    <property type="component" value="Unassembled WGS sequence"/>
</dbReference>
<keyword evidence="2" id="KW-1185">Reference proteome</keyword>
<sequence length="58" mass="6604">MCSNLVRHFIASTVGRYIRFLHSHICRDSRDARFPNHSGRASIPSNSNISKCAREVKC</sequence>
<evidence type="ECO:0000313" key="2">
    <source>
        <dbReference type="Proteomes" id="UP000327157"/>
    </source>
</evidence>
<proteinExistence type="predicted"/>
<dbReference type="EMBL" id="SMOL01000633">
    <property type="protein sequence ID" value="KAB2604294.1"/>
    <property type="molecule type" value="Genomic_DNA"/>
</dbReference>
<organism evidence="1 2">
    <name type="scientific">Pyrus ussuriensis x Pyrus communis</name>
    <dbReference type="NCBI Taxonomy" id="2448454"/>
    <lineage>
        <taxon>Eukaryota</taxon>
        <taxon>Viridiplantae</taxon>
        <taxon>Streptophyta</taxon>
        <taxon>Embryophyta</taxon>
        <taxon>Tracheophyta</taxon>
        <taxon>Spermatophyta</taxon>
        <taxon>Magnoliopsida</taxon>
        <taxon>eudicotyledons</taxon>
        <taxon>Gunneridae</taxon>
        <taxon>Pentapetalae</taxon>
        <taxon>rosids</taxon>
        <taxon>fabids</taxon>
        <taxon>Rosales</taxon>
        <taxon>Rosaceae</taxon>
        <taxon>Amygdaloideae</taxon>
        <taxon>Maleae</taxon>
        <taxon>Pyrus</taxon>
    </lineage>
</organism>
<dbReference type="AlphaFoldDB" id="A0A5N5G197"/>
<protein>
    <submittedName>
        <fullName evidence="1">Disease resistance protein RGA3</fullName>
    </submittedName>
</protein>
<comment type="caution">
    <text evidence="1">The sequence shown here is derived from an EMBL/GenBank/DDBJ whole genome shotgun (WGS) entry which is preliminary data.</text>
</comment>
<reference evidence="1 2" key="2">
    <citation type="submission" date="2019-11" db="EMBL/GenBank/DDBJ databases">
        <title>A de novo genome assembly of a pear dwarfing rootstock.</title>
        <authorList>
            <person name="Wang F."/>
            <person name="Wang J."/>
            <person name="Li S."/>
            <person name="Zhang Y."/>
            <person name="Fang M."/>
            <person name="Ma L."/>
            <person name="Zhao Y."/>
            <person name="Jiang S."/>
        </authorList>
    </citation>
    <scope>NUCLEOTIDE SEQUENCE [LARGE SCALE GENOMIC DNA]</scope>
    <source>
        <strain evidence="1">S2</strain>
        <tissue evidence="1">Leaf</tissue>
    </source>
</reference>
<evidence type="ECO:0000313" key="1">
    <source>
        <dbReference type="EMBL" id="KAB2604294.1"/>
    </source>
</evidence>
<gene>
    <name evidence="1" type="ORF">D8674_037585</name>
</gene>